<dbReference type="Proteomes" id="UP001433508">
    <property type="component" value="Unassembled WGS sequence"/>
</dbReference>
<proteinExistence type="predicted"/>
<gene>
    <name evidence="1" type="ORF">V1525DRAFT_402683</name>
</gene>
<sequence>MVQLMSNKSSVHWLPIPKSGALGPLVFLLLALLQPALAVTSYCKCTCFTNSTIIRMPEELSPNQSCSECTRKFCLDYNLPICKDAVEDTDVSSSCFQRDSVKDETIVILFIAVTGGLLLYALAKLGYAKWQERRQRQYSHL</sequence>
<evidence type="ECO:0000313" key="2">
    <source>
        <dbReference type="Proteomes" id="UP001433508"/>
    </source>
</evidence>
<accession>A0ACC3T1S0</accession>
<keyword evidence="2" id="KW-1185">Reference proteome</keyword>
<reference evidence="2" key="1">
    <citation type="journal article" date="2024" name="Front. Bioeng. Biotechnol.">
        <title>Genome-scale model development and genomic sequencing of the oleaginous clade Lipomyces.</title>
        <authorList>
            <person name="Czajka J.J."/>
            <person name="Han Y."/>
            <person name="Kim J."/>
            <person name="Mondo S.J."/>
            <person name="Hofstad B.A."/>
            <person name="Robles A."/>
            <person name="Haridas S."/>
            <person name="Riley R."/>
            <person name="LaButti K."/>
            <person name="Pangilinan J."/>
            <person name="Andreopoulos W."/>
            <person name="Lipzen A."/>
            <person name="Yan J."/>
            <person name="Wang M."/>
            <person name="Ng V."/>
            <person name="Grigoriev I.V."/>
            <person name="Spatafora J.W."/>
            <person name="Magnuson J.K."/>
            <person name="Baker S.E."/>
            <person name="Pomraning K.R."/>
        </authorList>
    </citation>
    <scope>NUCLEOTIDE SEQUENCE [LARGE SCALE GENOMIC DNA]</scope>
    <source>
        <strain evidence="2">CBS 7786</strain>
    </source>
</reference>
<dbReference type="EMBL" id="MU971363">
    <property type="protein sequence ID" value="KAK9237859.1"/>
    <property type="molecule type" value="Genomic_DNA"/>
</dbReference>
<comment type="caution">
    <text evidence="1">The sequence shown here is derived from an EMBL/GenBank/DDBJ whole genome shotgun (WGS) entry which is preliminary data.</text>
</comment>
<organism evidence="1 2">
    <name type="scientific">Lipomyces kononenkoae</name>
    <name type="common">Yeast</name>
    <dbReference type="NCBI Taxonomy" id="34357"/>
    <lineage>
        <taxon>Eukaryota</taxon>
        <taxon>Fungi</taxon>
        <taxon>Dikarya</taxon>
        <taxon>Ascomycota</taxon>
        <taxon>Saccharomycotina</taxon>
        <taxon>Lipomycetes</taxon>
        <taxon>Lipomycetales</taxon>
        <taxon>Lipomycetaceae</taxon>
        <taxon>Lipomyces</taxon>
    </lineage>
</organism>
<protein>
    <submittedName>
        <fullName evidence="1">Uncharacterized protein</fullName>
    </submittedName>
</protein>
<evidence type="ECO:0000313" key="1">
    <source>
        <dbReference type="EMBL" id="KAK9237859.1"/>
    </source>
</evidence>
<name>A0ACC3T1S0_LIPKO</name>